<name>A0A8S5LP66_9CAUD</name>
<sequence length="114" mass="13513">MAKQSGYLQRWENETNRLLQATMVITSQYDIDTLQIAIHQTEGWGYDRIMRLTEAWAEVRKEYRPALDYKNPAADVCQEHMDRVLKEIIRDKAELIPHAERYKDLKKVTYGGRK</sequence>
<evidence type="ECO:0000313" key="1">
    <source>
        <dbReference type="EMBL" id="DAD71845.1"/>
    </source>
</evidence>
<reference evidence="1" key="1">
    <citation type="journal article" date="2021" name="Proc. Natl. Acad. Sci. U.S.A.">
        <title>A Catalog of Tens of Thousands of Viruses from Human Metagenomes Reveals Hidden Associations with Chronic Diseases.</title>
        <authorList>
            <person name="Tisza M.J."/>
            <person name="Buck C.B."/>
        </authorList>
    </citation>
    <scope>NUCLEOTIDE SEQUENCE</scope>
    <source>
        <strain evidence="1">CtoiW10</strain>
    </source>
</reference>
<dbReference type="EMBL" id="BK015888">
    <property type="protein sequence ID" value="DAD71845.1"/>
    <property type="molecule type" value="Genomic_DNA"/>
</dbReference>
<accession>A0A8S5LP66</accession>
<proteinExistence type="predicted"/>
<protein>
    <submittedName>
        <fullName evidence="1">Uncharacterized protein</fullName>
    </submittedName>
</protein>
<organism evidence="1">
    <name type="scientific">Siphoviridae sp. ctoiW10</name>
    <dbReference type="NCBI Taxonomy" id="2827592"/>
    <lineage>
        <taxon>Viruses</taxon>
        <taxon>Duplodnaviria</taxon>
        <taxon>Heunggongvirae</taxon>
        <taxon>Uroviricota</taxon>
        <taxon>Caudoviricetes</taxon>
    </lineage>
</organism>